<dbReference type="InterPro" id="IPR009057">
    <property type="entry name" value="Homeodomain-like_sf"/>
</dbReference>
<gene>
    <name evidence="5" type="ORF">GCM10009668_01710</name>
</gene>
<dbReference type="InterPro" id="IPR001647">
    <property type="entry name" value="HTH_TetR"/>
</dbReference>
<dbReference type="PANTHER" id="PTHR30055">
    <property type="entry name" value="HTH-TYPE TRANSCRIPTIONAL REGULATOR RUTR"/>
    <property type="match status" value="1"/>
</dbReference>
<keyword evidence="1 2" id="KW-0238">DNA-binding</keyword>
<evidence type="ECO:0000256" key="2">
    <source>
        <dbReference type="PROSITE-ProRule" id="PRU00335"/>
    </source>
</evidence>
<dbReference type="Gene3D" id="1.10.357.10">
    <property type="entry name" value="Tetracycline Repressor, domain 2"/>
    <property type="match status" value="1"/>
</dbReference>
<keyword evidence="6" id="KW-1185">Reference proteome</keyword>
<dbReference type="InterPro" id="IPR041490">
    <property type="entry name" value="KstR2_TetR_C"/>
</dbReference>
<dbReference type="InterPro" id="IPR050109">
    <property type="entry name" value="HTH-type_TetR-like_transc_reg"/>
</dbReference>
<dbReference type="Pfam" id="PF13560">
    <property type="entry name" value="HTH_31"/>
    <property type="match status" value="1"/>
</dbReference>
<feature type="domain" description="HTH tetR-type" evidence="4">
    <location>
        <begin position="82"/>
        <end position="142"/>
    </location>
</feature>
<dbReference type="Gene3D" id="1.10.260.40">
    <property type="entry name" value="lambda repressor-like DNA-binding domains"/>
    <property type="match status" value="1"/>
</dbReference>
<dbReference type="Proteomes" id="UP001501581">
    <property type="component" value="Unassembled WGS sequence"/>
</dbReference>
<evidence type="ECO:0000313" key="6">
    <source>
        <dbReference type="Proteomes" id="UP001501581"/>
    </source>
</evidence>
<dbReference type="SUPFAM" id="SSF48498">
    <property type="entry name" value="Tetracyclin repressor-like, C-terminal domain"/>
    <property type="match status" value="1"/>
</dbReference>
<name>A0ABN1TK58_9ACTN</name>
<dbReference type="PRINTS" id="PR00455">
    <property type="entry name" value="HTHTETR"/>
</dbReference>
<dbReference type="PANTHER" id="PTHR30055:SF237">
    <property type="entry name" value="TRANSCRIPTIONAL REPRESSOR MCE3R"/>
    <property type="match status" value="1"/>
</dbReference>
<evidence type="ECO:0000259" key="3">
    <source>
        <dbReference type="PROSITE" id="PS50943"/>
    </source>
</evidence>
<protein>
    <recommendedName>
        <fullName evidence="7">TetR family transcriptional regulator</fullName>
    </recommendedName>
</protein>
<comment type="caution">
    <text evidence="5">The sequence shown here is derived from an EMBL/GenBank/DDBJ whole genome shotgun (WGS) entry which is preliminary data.</text>
</comment>
<dbReference type="InterPro" id="IPR036271">
    <property type="entry name" value="Tet_transcr_reg_TetR-rel_C_sf"/>
</dbReference>
<dbReference type="InterPro" id="IPR001387">
    <property type="entry name" value="Cro/C1-type_HTH"/>
</dbReference>
<feature type="domain" description="HTH cro/C1-type" evidence="3">
    <location>
        <begin position="5"/>
        <end position="59"/>
    </location>
</feature>
<proteinExistence type="predicted"/>
<dbReference type="Pfam" id="PF17932">
    <property type="entry name" value="TetR_C_24"/>
    <property type="match status" value="1"/>
</dbReference>
<sequence length="268" mass="28898">MGATIRALREQRGLSVRALAAALGVSGATVSAIENDKVGVTVERLHALAVALDVGPERLLQPAPAPPASGPAGDADWRRFAPLDLDPALRAALDLFVQHGFAATTMREIAAEAGLSVAGVYHHYESKHRLLEAAMDLTMSELRWRVGAARDEDGTPAERFARMVEALALFHAHRPDLAFVGASEMRSFHGDAATRIRQRRNELQHLIDEQALLAVADGTFANATPLPALRAVSTMCTSLPQWFRPQGELSTEQIAVEFARLAVRMMGG</sequence>
<dbReference type="SUPFAM" id="SSF47413">
    <property type="entry name" value="lambda repressor-like DNA-binding domains"/>
    <property type="match status" value="1"/>
</dbReference>
<organism evidence="5 6">
    <name type="scientific">Nocardioides dubius</name>
    <dbReference type="NCBI Taxonomy" id="317019"/>
    <lineage>
        <taxon>Bacteria</taxon>
        <taxon>Bacillati</taxon>
        <taxon>Actinomycetota</taxon>
        <taxon>Actinomycetes</taxon>
        <taxon>Propionibacteriales</taxon>
        <taxon>Nocardioidaceae</taxon>
        <taxon>Nocardioides</taxon>
    </lineage>
</organism>
<evidence type="ECO:0000259" key="4">
    <source>
        <dbReference type="PROSITE" id="PS50977"/>
    </source>
</evidence>
<dbReference type="SMART" id="SM00530">
    <property type="entry name" value="HTH_XRE"/>
    <property type="match status" value="1"/>
</dbReference>
<dbReference type="EMBL" id="BAAALG010000001">
    <property type="protein sequence ID" value="GAA1090746.1"/>
    <property type="molecule type" value="Genomic_DNA"/>
</dbReference>
<dbReference type="InterPro" id="IPR010982">
    <property type="entry name" value="Lambda_DNA-bd_dom_sf"/>
</dbReference>
<evidence type="ECO:0008006" key="7">
    <source>
        <dbReference type="Google" id="ProtNLM"/>
    </source>
</evidence>
<dbReference type="CDD" id="cd00093">
    <property type="entry name" value="HTH_XRE"/>
    <property type="match status" value="1"/>
</dbReference>
<dbReference type="PROSITE" id="PS50943">
    <property type="entry name" value="HTH_CROC1"/>
    <property type="match status" value="1"/>
</dbReference>
<evidence type="ECO:0000313" key="5">
    <source>
        <dbReference type="EMBL" id="GAA1090746.1"/>
    </source>
</evidence>
<accession>A0ABN1TK58</accession>
<reference evidence="5 6" key="1">
    <citation type="journal article" date="2019" name="Int. J. Syst. Evol. Microbiol.">
        <title>The Global Catalogue of Microorganisms (GCM) 10K type strain sequencing project: providing services to taxonomists for standard genome sequencing and annotation.</title>
        <authorList>
            <consortium name="The Broad Institute Genomics Platform"/>
            <consortium name="The Broad Institute Genome Sequencing Center for Infectious Disease"/>
            <person name="Wu L."/>
            <person name="Ma J."/>
        </authorList>
    </citation>
    <scope>NUCLEOTIDE SEQUENCE [LARGE SCALE GENOMIC DNA]</scope>
    <source>
        <strain evidence="5 6">JCM 13008</strain>
    </source>
</reference>
<evidence type="ECO:0000256" key="1">
    <source>
        <dbReference type="ARBA" id="ARBA00023125"/>
    </source>
</evidence>
<dbReference type="SUPFAM" id="SSF46689">
    <property type="entry name" value="Homeodomain-like"/>
    <property type="match status" value="1"/>
</dbReference>
<feature type="DNA-binding region" description="H-T-H motif" evidence="2">
    <location>
        <begin position="105"/>
        <end position="124"/>
    </location>
</feature>
<dbReference type="PROSITE" id="PS50977">
    <property type="entry name" value="HTH_TETR_2"/>
    <property type="match status" value="1"/>
</dbReference>
<dbReference type="Pfam" id="PF00440">
    <property type="entry name" value="TetR_N"/>
    <property type="match status" value="1"/>
</dbReference>